<organism evidence="7 8">
    <name type="scientific">Alistipes putredinis</name>
    <dbReference type="NCBI Taxonomy" id="28117"/>
    <lineage>
        <taxon>Bacteria</taxon>
        <taxon>Pseudomonadati</taxon>
        <taxon>Bacteroidota</taxon>
        <taxon>Bacteroidia</taxon>
        <taxon>Bacteroidales</taxon>
        <taxon>Rikenellaceae</taxon>
        <taxon>Alistipes</taxon>
    </lineage>
</organism>
<dbReference type="RefSeq" id="WP_227088731.1">
    <property type="nucleotide sequence ID" value="NZ_CAMMQD010000003.1"/>
</dbReference>
<dbReference type="GO" id="GO:0004497">
    <property type="term" value="F:monooxygenase activity"/>
    <property type="evidence" value="ECO:0007669"/>
    <property type="project" value="UniProtKB-KW"/>
</dbReference>
<dbReference type="STRING" id="28117.BHV66_01440"/>
<feature type="transmembrane region" description="Helical" evidence="5">
    <location>
        <begin position="137"/>
        <end position="155"/>
    </location>
</feature>
<evidence type="ECO:0000259" key="6">
    <source>
        <dbReference type="Pfam" id="PF04138"/>
    </source>
</evidence>
<comment type="caution">
    <text evidence="7">The sequence shown here is derived from an EMBL/GenBank/DDBJ whole genome shotgun (WGS) entry which is preliminary data.</text>
</comment>
<keyword evidence="7" id="KW-0560">Oxidoreductase</keyword>
<sequence>MTFALILRRAIDWFYRRPFSRVISETVFRYGACGAITLSVDAVSYALIYHFLVAGRYFDLGFVVMSPHIASLVLVFPITFFTGFWLNRYVAFRTLPVAAGKQLGRYLLTVVGSILLNYACMKFLVEVCGLWPTPSKCITSLAVALYSYLAARYYTFKGISSVK</sequence>
<comment type="subcellular location">
    <subcellularLocation>
        <location evidence="1">Membrane</location>
        <topology evidence="1">Multi-pass membrane protein</topology>
    </subcellularLocation>
</comment>
<proteinExistence type="predicted"/>
<keyword evidence="2 5" id="KW-0812">Transmembrane</keyword>
<evidence type="ECO:0000256" key="3">
    <source>
        <dbReference type="ARBA" id="ARBA00022989"/>
    </source>
</evidence>
<evidence type="ECO:0000256" key="5">
    <source>
        <dbReference type="SAM" id="Phobius"/>
    </source>
</evidence>
<evidence type="ECO:0000313" key="8">
    <source>
        <dbReference type="Proteomes" id="UP000187417"/>
    </source>
</evidence>
<feature type="transmembrane region" description="Helical" evidence="5">
    <location>
        <begin position="68"/>
        <end position="86"/>
    </location>
</feature>
<accession>A0A1Q6FD14</accession>
<keyword evidence="7" id="KW-0503">Monooxygenase</keyword>
<dbReference type="GO" id="GO:0016020">
    <property type="term" value="C:membrane"/>
    <property type="evidence" value="ECO:0007669"/>
    <property type="project" value="UniProtKB-SubCell"/>
</dbReference>
<feature type="transmembrane region" description="Helical" evidence="5">
    <location>
        <begin position="27"/>
        <end position="48"/>
    </location>
</feature>
<evidence type="ECO:0000313" key="7">
    <source>
        <dbReference type="EMBL" id="OKY96754.1"/>
    </source>
</evidence>
<name>A0A1Q6FD14_9BACT</name>
<dbReference type="EMBL" id="MNQH01000001">
    <property type="protein sequence ID" value="OKY96754.1"/>
    <property type="molecule type" value="Genomic_DNA"/>
</dbReference>
<dbReference type="Proteomes" id="UP000187417">
    <property type="component" value="Unassembled WGS sequence"/>
</dbReference>
<dbReference type="Pfam" id="PF04138">
    <property type="entry name" value="GtrA_DPMS_TM"/>
    <property type="match status" value="1"/>
</dbReference>
<evidence type="ECO:0000256" key="1">
    <source>
        <dbReference type="ARBA" id="ARBA00004141"/>
    </source>
</evidence>
<keyword evidence="3 5" id="KW-1133">Transmembrane helix</keyword>
<keyword evidence="4 5" id="KW-0472">Membrane</keyword>
<protein>
    <submittedName>
        <fullName evidence="7">Phenylalanine 4-monooxygenase</fullName>
    </submittedName>
</protein>
<dbReference type="GO" id="GO:0000271">
    <property type="term" value="P:polysaccharide biosynthetic process"/>
    <property type="evidence" value="ECO:0007669"/>
    <property type="project" value="InterPro"/>
</dbReference>
<gene>
    <name evidence="7" type="ORF">BHV66_01440</name>
</gene>
<evidence type="ECO:0000256" key="4">
    <source>
        <dbReference type="ARBA" id="ARBA00023136"/>
    </source>
</evidence>
<evidence type="ECO:0000256" key="2">
    <source>
        <dbReference type="ARBA" id="ARBA00022692"/>
    </source>
</evidence>
<dbReference type="AlphaFoldDB" id="A0A1Q6FD14"/>
<reference evidence="7 8" key="1">
    <citation type="journal article" date="2016" name="Nat. Biotechnol.">
        <title>Measurement of bacterial replication rates in microbial communities.</title>
        <authorList>
            <person name="Brown C.T."/>
            <person name="Olm M.R."/>
            <person name="Thomas B.C."/>
            <person name="Banfield J.F."/>
        </authorList>
    </citation>
    <scope>NUCLEOTIDE SEQUENCE [LARGE SCALE GENOMIC DNA]</scope>
    <source>
        <strain evidence="7">CAG:67_53_122</strain>
    </source>
</reference>
<feature type="transmembrane region" description="Helical" evidence="5">
    <location>
        <begin position="106"/>
        <end position="125"/>
    </location>
</feature>
<dbReference type="InterPro" id="IPR007267">
    <property type="entry name" value="GtrA_DPMS_TM"/>
</dbReference>
<feature type="domain" description="GtrA/DPMS transmembrane" evidence="6">
    <location>
        <begin position="29"/>
        <end position="156"/>
    </location>
</feature>